<gene>
    <name evidence="1" type="ORF">LPB04_21225</name>
</gene>
<proteinExistence type="predicted"/>
<protein>
    <submittedName>
        <fullName evidence="1">Uncharacterized protein</fullName>
    </submittedName>
</protein>
<sequence length="87" mass="9303">MNALSLELETASYNPAANQGAHLISQAPPIASSYARKNYALAQAVYRADAIRRIAGAQAARTFLVLAGADAPLINRVVSSSFSERRR</sequence>
<name>A0A7L9U3E7_9BURK</name>
<organism evidence="1 2">
    <name type="scientific">Massilia litorea</name>
    <dbReference type="NCBI Taxonomy" id="2769491"/>
    <lineage>
        <taxon>Bacteria</taxon>
        <taxon>Pseudomonadati</taxon>
        <taxon>Pseudomonadota</taxon>
        <taxon>Betaproteobacteria</taxon>
        <taxon>Burkholderiales</taxon>
        <taxon>Oxalobacteraceae</taxon>
        <taxon>Telluria group</taxon>
        <taxon>Massilia</taxon>
    </lineage>
</organism>
<accession>A0A7L9U3E7</accession>
<dbReference type="RefSeq" id="WP_193686430.1">
    <property type="nucleotide sequence ID" value="NZ_CP062941.1"/>
</dbReference>
<evidence type="ECO:0000313" key="2">
    <source>
        <dbReference type="Proteomes" id="UP000593875"/>
    </source>
</evidence>
<reference evidence="1 2" key="1">
    <citation type="submission" date="2020-10" db="EMBL/GenBank/DDBJ databases">
        <title>Genome sequencing of Massilia sp. LPB0304.</title>
        <authorList>
            <person name="Kim J."/>
        </authorList>
    </citation>
    <scope>NUCLEOTIDE SEQUENCE [LARGE SCALE GENOMIC DNA]</scope>
    <source>
        <strain evidence="1 2">LPB0304</strain>
    </source>
</reference>
<evidence type="ECO:0000313" key="1">
    <source>
        <dbReference type="EMBL" id="QOL49390.1"/>
    </source>
</evidence>
<dbReference type="EMBL" id="CP062941">
    <property type="protein sequence ID" value="QOL49390.1"/>
    <property type="molecule type" value="Genomic_DNA"/>
</dbReference>
<dbReference type="Proteomes" id="UP000593875">
    <property type="component" value="Chromosome"/>
</dbReference>
<dbReference type="KEGG" id="mlir:LPB04_21225"/>
<dbReference type="AlphaFoldDB" id="A0A7L9U3E7"/>
<keyword evidence="2" id="KW-1185">Reference proteome</keyword>